<feature type="domain" description="Isochorismatase-like" evidence="2">
    <location>
        <begin position="8"/>
        <end position="190"/>
    </location>
</feature>
<dbReference type="GO" id="GO:0016787">
    <property type="term" value="F:hydrolase activity"/>
    <property type="evidence" value="ECO:0007669"/>
    <property type="project" value="UniProtKB-KW"/>
</dbReference>
<dbReference type="Gene3D" id="3.40.50.850">
    <property type="entry name" value="Isochorismatase-like"/>
    <property type="match status" value="1"/>
</dbReference>
<dbReference type="InterPro" id="IPR050272">
    <property type="entry name" value="Isochorismatase-like_hydrls"/>
</dbReference>
<dbReference type="PANTHER" id="PTHR43540">
    <property type="entry name" value="PEROXYUREIDOACRYLATE/UREIDOACRYLATE AMIDOHYDROLASE-RELATED"/>
    <property type="match status" value="1"/>
</dbReference>
<evidence type="ECO:0000259" key="2">
    <source>
        <dbReference type="Pfam" id="PF00857"/>
    </source>
</evidence>
<gene>
    <name evidence="3" type="ORF">GCM10023203_17730</name>
</gene>
<protein>
    <submittedName>
        <fullName evidence="3">Cysteine hydrolase</fullName>
    </submittedName>
</protein>
<dbReference type="CDD" id="cd00431">
    <property type="entry name" value="cysteine_hydrolases"/>
    <property type="match status" value="1"/>
</dbReference>
<evidence type="ECO:0000313" key="4">
    <source>
        <dbReference type="Proteomes" id="UP001500457"/>
    </source>
</evidence>
<evidence type="ECO:0000313" key="3">
    <source>
        <dbReference type="EMBL" id="GAA4869160.1"/>
    </source>
</evidence>
<dbReference type="Proteomes" id="UP001500457">
    <property type="component" value="Unassembled WGS sequence"/>
</dbReference>
<evidence type="ECO:0000256" key="1">
    <source>
        <dbReference type="ARBA" id="ARBA00022801"/>
    </source>
</evidence>
<name>A0ABP9E643_9PSEU</name>
<reference evidence="4" key="1">
    <citation type="journal article" date="2019" name="Int. J. Syst. Evol. Microbiol.">
        <title>The Global Catalogue of Microorganisms (GCM) 10K type strain sequencing project: providing services to taxonomists for standard genome sequencing and annotation.</title>
        <authorList>
            <consortium name="The Broad Institute Genomics Platform"/>
            <consortium name="The Broad Institute Genome Sequencing Center for Infectious Disease"/>
            <person name="Wu L."/>
            <person name="Ma J."/>
        </authorList>
    </citation>
    <scope>NUCLEOTIDE SEQUENCE [LARGE SCALE GENOMIC DNA]</scope>
    <source>
        <strain evidence="4">JCM 17983</strain>
    </source>
</reference>
<dbReference type="RefSeq" id="WP_274231359.1">
    <property type="nucleotide sequence ID" value="NZ_BAABHQ010000003.1"/>
</dbReference>
<dbReference type="Pfam" id="PF00857">
    <property type="entry name" value="Isochorismatase"/>
    <property type="match status" value="1"/>
</dbReference>
<keyword evidence="4" id="KW-1185">Reference proteome</keyword>
<comment type="caution">
    <text evidence="3">The sequence shown here is derived from an EMBL/GenBank/DDBJ whole genome shotgun (WGS) entry which is preliminary data.</text>
</comment>
<dbReference type="SUPFAM" id="SSF52499">
    <property type="entry name" value="Isochorismatase-like hydrolases"/>
    <property type="match status" value="1"/>
</dbReference>
<dbReference type="EMBL" id="BAABHQ010000003">
    <property type="protein sequence ID" value="GAA4869160.1"/>
    <property type="molecule type" value="Genomic_DNA"/>
</dbReference>
<organism evidence="3 4">
    <name type="scientific">Actinomycetospora straminea</name>
    <dbReference type="NCBI Taxonomy" id="663607"/>
    <lineage>
        <taxon>Bacteria</taxon>
        <taxon>Bacillati</taxon>
        <taxon>Actinomycetota</taxon>
        <taxon>Actinomycetes</taxon>
        <taxon>Pseudonocardiales</taxon>
        <taxon>Pseudonocardiaceae</taxon>
        <taxon>Actinomycetospora</taxon>
    </lineage>
</organism>
<keyword evidence="1 3" id="KW-0378">Hydrolase</keyword>
<proteinExistence type="predicted"/>
<dbReference type="InterPro" id="IPR000868">
    <property type="entry name" value="Isochorismatase-like_dom"/>
</dbReference>
<sequence length="204" mass="21248">MELDPRTTAVVAVHMINDVVTHEGAFGQFFGEGVERGQIIRQVGRLLDAARGAGATPVYTRVVFKPGHPDLVVNCPLLGVVAQTGAVEDGKPGAEIVPELTPQAGEHVVDHQRLTGFHGTELDVLLRGKGITTVVLAGVATNVSVEGTAREAVNLGYRTIVVSDACSAASDEAHQATLDTFGLLGEVVTVNEVEAALERAAVPA</sequence>
<dbReference type="InterPro" id="IPR036380">
    <property type="entry name" value="Isochorismatase-like_sf"/>
</dbReference>
<accession>A0ABP9E643</accession>